<evidence type="ECO:0000259" key="4">
    <source>
        <dbReference type="PROSITE" id="PS51089"/>
    </source>
</evidence>
<feature type="domain" description="HP" evidence="4">
    <location>
        <begin position="1285"/>
        <end position="1348"/>
    </location>
</feature>
<dbReference type="Pfam" id="PF00626">
    <property type="entry name" value="Gelsolin"/>
    <property type="match status" value="1"/>
</dbReference>
<feature type="compositionally biased region" description="Polar residues" evidence="3">
    <location>
        <begin position="451"/>
        <end position="465"/>
    </location>
</feature>
<dbReference type="SMART" id="SM00262">
    <property type="entry name" value="GEL"/>
    <property type="match status" value="5"/>
</dbReference>
<dbReference type="GO" id="GO:0008154">
    <property type="term" value="P:actin polymerization or depolymerization"/>
    <property type="evidence" value="ECO:0007669"/>
    <property type="project" value="TreeGrafter"/>
</dbReference>
<feature type="compositionally biased region" description="Basic and acidic residues" evidence="3">
    <location>
        <begin position="268"/>
        <end position="277"/>
    </location>
</feature>
<feature type="region of interest" description="Disordered" evidence="3">
    <location>
        <begin position="429"/>
        <end position="511"/>
    </location>
</feature>
<dbReference type="Proteomes" id="UP000694621">
    <property type="component" value="Unplaced"/>
</dbReference>
<dbReference type="InterPro" id="IPR029006">
    <property type="entry name" value="ADF-H/Gelsolin-like_dom_sf"/>
</dbReference>
<feature type="compositionally biased region" description="Gly residues" evidence="3">
    <location>
        <begin position="145"/>
        <end position="156"/>
    </location>
</feature>
<dbReference type="SMART" id="SM00153">
    <property type="entry name" value="VHP"/>
    <property type="match status" value="1"/>
</dbReference>
<evidence type="ECO:0000256" key="2">
    <source>
        <dbReference type="ARBA" id="ARBA00023203"/>
    </source>
</evidence>
<evidence type="ECO:0000256" key="3">
    <source>
        <dbReference type="SAM" id="MobiDB-lite"/>
    </source>
</evidence>
<dbReference type="InterPro" id="IPR007123">
    <property type="entry name" value="Gelsolin-like_dom"/>
</dbReference>
<dbReference type="PROSITE" id="PS51089">
    <property type="entry name" value="HP"/>
    <property type="match status" value="1"/>
</dbReference>
<feature type="compositionally biased region" description="Basic and acidic residues" evidence="3">
    <location>
        <begin position="324"/>
        <end position="333"/>
    </location>
</feature>
<feature type="region of interest" description="Disordered" evidence="3">
    <location>
        <begin position="69"/>
        <end position="95"/>
    </location>
</feature>
<proteinExistence type="inferred from homology"/>
<keyword evidence="2" id="KW-0009">Actin-binding</keyword>
<dbReference type="InterPro" id="IPR007122">
    <property type="entry name" value="Villin/Gelsolin"/>
</dbReference>
<feature type="region of interest" description="Disordered" evidence="3">
    <location>
        <begin position="139"/>
        <end position="174"/>
    </location>
</feature>
<feature type="region of interest" description="Disordered" evidence="3">
    <location>
        <begin position="294"/>
        <end position="385"/>
    </location>
</feature>
<sequence length="1348" mass="149220">MVDVGALVVICLQGLQGVAKQTSVSEPSLLQLMRCKRAAADVKTDDRAKMSVAAKMSLFKELEKTAAPEASSFLKPRSSSSFGEPRVRRSSENRALTQPVTYEEAPVSDPCTAEPEIKDDASSNLTLSEKLALFNKLSQPFVPGAPGGPRAPGGDGSSEASERRRQKGARYRTQPITVDEVNLLQKGPVQLPPLHLSAHLSDRQQAHSINLKPSEVRLSRQDLTEPSPPQPRPEIKGILKNSSSEETGTRGRQAKLEGRLIGRAPEQNGERERERVEVKEQMERIVLPVVAGEYSPAPRSTAPWRQRARKDNTSSSSSLRSRRHTLEIERSCEPQDTPTQPLAVEQHNGTAAIGDRRSDSKEEEQSTGAMYSVTPATEPQAEGEAVCGSAAPAQCWEPVYSSVYSPPSTPPQYKMCFNERSLSYEALEVSSPTQAQVHPQPQPRWRHKASSVESDFQPIMQTDSETQSKRTDENQEPQQPVTTDPAKEDVTTDAPSRPVCESSPGDTEQDLSTLCQTNTHILSSAVAEHRRSVRPSRRTQGSRNPLRALAARNDVLRDFVQHDDPDARESDRAVKNSTNGSSFETNTVPYSSLMLIHVKGWRQVQVRLVEPVARSLNSGDCFLLVTPTLCYLWTGQLSNGSEREMASAMASLIVAQRDLGCQAVDVVHLDEGVNSDADEARDFWNLLGGKAHYSGCSDDDKHYETAISQSNCVYRLQGDRLVPHEQGWASVPHLSLLDSSQTLLFDFGSELYLWHGKDASPSERKLALKLAQQVWTGVYDYSNCQINPLDPFGSNAQIQRQDVGRPDWALFGRIFEQNETVLFRLKFADWSMKRDSNKEHSSPAVQEVVQTPSLQTPHPAACPVEEWSCDAKALFGGQCVCGAGPVVLQGVDVQRGRDLVTVSSGGQQAELSTVCVECWRVGRGDDCRVAAESMGQLHQADSYAVRWTYCLSATVDQICDQERTALFIWQGQHSQFSGQELSLPLTSQNEPRVIIKEGEEPPCFLQLFQGGLVIHGGVSSNRTGGWRLFCVRGAVPVEANLLEVECCCSSLRSRGSLLLLNSQQGVLYLWHGCKVHATARQVAKHTVQQLTNMCPPEMGLSSGQTLNIKEVEEGAEPAEFWNIIGPQDRKSYDCMLQDPGKYTFTPRLFHLSAQSGTFKGEELLSPSRATGVVMAMPFVQQCLFSVPQPALFLLDNSMEVYLWQSSTAPDSKRSQWDAERKCAMETALQYCRERNPRRPPLAYLIQEGVEPLTFTNVFPSWESSATQKDSSACKKLTLVREALAVLSGTQFTVQDLLKRPLPEGVDPLHLETYLSDHDFQMLLGMKRKDYNSLSDLQQLNLKKSKGLY</sequence>
<name>A0A8B9HDH8_ASTMX</name>
<dbReference type="GO" id="GO:0015629">
    <property type="term" value="C:actin cytoskeleton"/>
    <property type="evidence" value="ECO:0007669"/>
    <property type="project" value="TreeGrafter"/>
</dbReference>
<dbReference type="GO" id="GO:0051016">
    <property type="term" value="P:barbed-end actin filament capping"/>
    <property type="evidence" value="ECO:0007669"/>
    <property type="project" value="TreeGrafter"/>
</dbReference>
<dbReference type="InterPro" id="IPR003128">
    <property type="entry name" value="Villin_headpiece"/>
</dbReference>
<feature type="region of interest" description="Disordered" evidence="3">
    <location>
        <begin position="563"/>
        <end position="583"/>
    </location>
</feature>
<dbReference type="SUPFAM" id="SSF47050">
    <property type="entry name" value="VHP, Villin headpiece domain"/>
    <property type="match status" value="1"/>
</dbReference>
<feature type="compositionally biased region" description="Polar residues" evidence="3">
    <location>
        <begin position="430"/>
        <end position="439"/>
    </location>
</feature>
<feature type="compositionally biased region" description="Basic and acidic residues" evidence="3">
    <location>
        <begin position="563"/>
        <end position="574"/>
    </location>
</feature>
<feature type="region of interest" description="Disordered" evidence="3">
    <location>
        <begin position="212"/>
        <end position="277"/>
    </location>
</feature>
<feature type="region of interest" description="Disordered" evidence="3">
    <location>
        <begin position="523"/>
        <end position="543"/>
    </location>
</feature>
<dbReference type="GO" id="GO:0005546">
    <property type="term" value="F:phosphatidylinositol-4,5-bisphosphate binding"/>
    <property type="evidence" value="ECO:0007669"/>
    <property type="project" value="TreeGrafter"/>
</dbReference>
<dbReference type="SUPFAM" id="SSF55753">
    <property type="entry name" value="Actin depolymerizing proteins"/>
    <property type="match status" value="5"/>
</dbReference>
<organism evidence="5 6">
    <name type="scientific">Astyanax mexicanus</name>
    <name type="common">Blind cave fish</name>
    <name type="synonym">Astyanax fasciatus mexicanus</name>
    <dbReference type="NCBI Taxonomy" id="7994"/>
    <lineage>
        <taxon>Eukaryota</taxon>
        <taxon>Metazoa</taxon>
        <taxon>Chordata</taxon>
        <taxon>Craniata</taxon>
        <taxon>Vertebrata</taxon>
        <taxon>Euteleostomi</taxon>
        <taxon>Actinopterygii</taxon>
        <taxon>Neopterygii</taxon>
        <taxon>Teleostei</taxon>
        <taxon>Ostariophysi</taxon>
        <taxon>Characiformes</taxon>
        <taxon>Characoidei</taxon>
        <taxon>Acestrorhamphidae</taxon>
        <taxon>Acestrorhamphinae</taxon>
        <taxon>Astyanax</taxon>
    </lineage>
</organism>
<reference evidence="5" key="1">
    <citation type="submission" date="2025-08" db="UniProtKB">
        <authorList>
            <consortium name="Ensembl"/>
        </authorList>
    </citation>
    <scope>IDENTIFICATION</scope>
</reference>
<accession>A0A8B9HDH8</accession>
<evidence type="ECO:0000256" key="1">
    <source>
        <dbReference type="ARBA" id="ARBA00008418"/>
    </source>
</evidence>
<feature type="compositionally biased region" description="Basic and acidic residues" evidence="3">
    <location>
        <begin position="354"/>
        <end position="364"/>
    </location>
</feature>
<dbReference type="GO" id="GO:0051014">
    <property type="term" value="P:actin filament severing"/>
    <property type="evidence" value="ECO:0007669"/>
    <property type="project" value="TreeGrafter"/>
</dbReference>
<evidence type="ECO:0000313" key="5">
    <source>
        <dbReference type="Ensembl" id="ENSAMXP00005008233.1"/>
    </source>
</evidence>
<evidence type="ECO:0000313" key="6">
    <source>
        <dbReference type="Proteomes" id="UP000694621"/>
    </source>
</evidence>
<dbReference type="Gene3D" id="1.10.950.10">
    <property type="entry name" value="Villin headpiece domain"/>
    <property type="match status" value="1"/>
</dbReference>
<comment type="similarity">
    <text evidence="1">Belongs to the villin/gelsolin family.</text>
</comment>
<dbReference type="PANTHER" id="PTHR11977:SF119">
    <property type="entry name" value="SUPERVILLIN ISOFORM X1"/>
    <property type="match status" value="1"/>
</dbReference>
<feature type="compositionally biased region" description="Polar residues" evidence="3">
    <location>
        <begin position="366"/>
        <end position="377"/>
    </location>
</feature>
<protein>
    <submittedName>
        <fullName evidence="5">Supervillin c</fullName>
    </submittedName>
</protein>
<feature type="compositionally biased region" description="Low complexity" evidence="3">
    <location>
        <begin position="71"/>
        <end position="81"/>
    </location>
</feature>
<dbReference type="GO" id="GO:0051015">
    <property type="term" value="F:actin filament binding"/>
    <property type="evidence" value="ECO:0007669"/>
    <property type="project" value="InterPro"/>
</dbReference>
<dbReference type="GO" id="GO:0005737">
    <property type="term" value="C:cytoplasm"/>
    <property type="evidence" value="ECO:0007669"/>
    <property type="project" value="TreeGrafter"/>
</dbReference>
<dbReference type="PANTHER" id="PTHR11977">
    <property type="entry name" value="VILLIN"/>
    <property type="match status" value="1"/>
</dbReference>
<dbReference type="Ensembl" id="ENSAMXT00005009234.1">
    <property type="protein sequence ID" value="ENSAMXP00005008233.1"/>
    <property type="gene ID" value="ENSAMXG00005004822.1"/>
</dbReference>
<dbReference type="InterPro" id="IPR036886">
    <property type="entry name" value="Villin_headpiece_dom_sf"/>
</dbReference>
<dbReference type="Pfam" id="PF02209">
    <property type="entry name" value="VHP"/>
    <property type="match status" value="1"/>
</dbReference>
<feature type="compositionally biased region" description="Basic and acidic residues" evidence="3">
    <location>
        <begin position="214"/>
        <end position="223"/>
    </location>
</feature>
<dbReference type="Gene3D" id="3.40.20.10">
    <property type="entry name" value="Severin"/>
    <property type="match status" value="5"/>
</dbReference>